<evidence type="ECO:0000259" key="15">
    <source>
        <dbReference type="PROSITE" id="PS50011"/>
    </source>
</evidence>
<dbReference type="Gene3D" id="3.30.200.20">
    <property type="entry name" value="Phosphorylase Kinase, domain 1"/>
    <property type="match status" value="1"/>
</dbReference>
<evidence type="ECO:0000256" key="6">
    <source>
        <dbReference type="ARBA" id="ARBA00022679"/>
    </source>
</evidence>
<reference evidence="16" key="1">
    <citation type="submission" date="2021-12" db="EMBL/GenBank/DDBJ databases">
        <authorList>
            <person name="King R."/>
        </authorList>
    </citation>
    <scope>NUCLEOTIDE SEQUENCE</scope>
</reference>
<dbReference type="GO" id="GO:0004693">
    <property type="term" value="F:cyclin-dependent protein serine/threonine kinase activity"/>
    <property type="evidence" value="ECO:0007669"/>
    <property type="project" value="UniProtKB-EC"/>
</dbReference>
<dbReference type="SMART" id="SM00220">
    <property type="entry name" value="S_TKc"/>
    <property type="match status" value="1"/>
</dbReference>
<dbReference type="Pfam" id="PF00069">
    <property type="entry name" value="Pkinase"/>
    <property type="match status" value="1"/>
</dbReference>
<dbReference type="FunFam" id="3.30.200.20:FF:000054">
    <property type="entry name" value="Cyclin-dependent kinase 11B"/>
    <property type="match status" value="1"/>
</dbReference>
<dbReference type="EC" id="2.7.11.22" evidence="3"/>
<evidence type="ECO:0000256" key="11">
    <source>
        <dbReference type="ARBA" id="ARBA00047811"/>
    </source>
</evidence>
<evidence type="ECO:0000313" key="16">
    <source>
        <dbReference type="EMBL" id="CAH0755042.1"/>
    </source>
</evidence>
<feature type="compositionally biased region" description="Basic and acidic residues" evidence="14">
    <location>
        <begin position="180"/>
        <end position="212"/>
    </location>
</feature>
<evidence type="ECO:0000256" key="13">
    <source>
        <dbReference type="ARBA" id="ARBA00079859"/>
    </source>
</evidence>
<comment type="similarity">
    <text evidence="2">Belongs to the protein kinase superfamily. CMGC Ser/Thr protein kinase family. CDC2/CDKX subfamily.</text>
</comment>
<dbReference type="InterPro" id="IPR045267">
    <property type="entry name" value="CDK11/PITSLRE_STKc"/>
</dbReference>
<feature type="compositionally biased region" description="Low complexity" evidence="14">
    <location>
        <begin position="131"/>
        <end position="147"/>
    </location>
</feature>
<dbReference type="FunFam" id="1.10.510.10:FF:000124">
    <property type="entry name" value="cyclin-dependent kinase 11B isoform X1"/>
    <property type="match status" value="1"/>
</dbReference>
<name>A0A9P0C5T4_BEMTA</name>
<dbReference type="GO" id="GO:0005524">
    <property type="term" value="F:ATP binding"/>
    <property type="evidence" value="ECO:0007669"/>
    <property type="project" value="UniProtKB-KW"/>
</dbReference>
<keyword evidence="10" id="KW-0131">Cell cycle</keyword>
<feature type="region of interest" description="Disordered" evidence="14">
    <location>
        <begin position="25"/>
        <end position="213"/>
    </location>
</feature>
<feature type="compositionally biased region" description="Low complexity" evidence="14">
    <location>
        <begin position="163"/>
        <end position="176"/>
    </location>
</feature>
<dbReference type="AlphaFoldDB" id="A0A9P0C5T4"/>
<dbReference type="InterPro" id="IPR011009">
    <property type="entry name" value="Kinase-like_dom_sf"/>
</dbReference>
<evidence type="ECO:0000313" key="17">
    <source>
        <dbReference type="Proteomes" id="UP001152759"/>
    </source>
</evidence>
<evidence type="ECO:0000256" key="4">
    <source>
        <dbReference type="ARBA" id="ARBA00022527"/>
    </source>
</evidence>
<accession>A0A9P0C5T4</accession>
<dbReference type="EMBL" id="OU963862">
    <property type="protein sequence ID" value="CAH0755042.1"/>
    <property type="molecule type" value="Genomic_DNA"/>
</dbReference>
<keyword evidence="17" id="KW-1185">Reference proteome</keyword>
<keyword evidence="7" id="KW-0547">Nucleotide-binding</keyword>
<evidence type="ECO:0000256" key="5">
    <source>
        <dbReference type="ARBA" id="ARBA00022553"/>
    </source>
</evidence>
<keyword evidence="8" id="KW-0418">Kinase</keyword>
<evidence type="ECO:0000256" key="2">
    <source>
        <dbReference type="ARBA" id="ARBA00006485"/>
    </source>
</evidence>
<keyword evidence="9" id="KW-0067">ATP-binding</keyword>
<proteinExistence type="inferred from homology"/>
<dbReference type="SUPFAM" id="SSF56112">
    <property type="entry name" value="Protein kinase-like (PK-like)"/>
    <property type="match status" value="1"/>
</dbReference>
<evidence type="ECO:0000256" key="14">
    <source>
        <dbReference type="SAM" id="MobiDB-lite"/>
    </source>
</evidence>
<evidence type="ECO:0000256" key="1">
    <source>
        <dbReference type="ARBA" id="ARBA00001946"/>
    </source>
</evidence>
<evidence type="ECO:0000256" key="9">
    <source>
        <dbReference type="ARBA" id="ARBA00022840"/>
    </source>
</evidence>
<keyword evidence="5" id="KW-0597">Phosphoprotein</keyword>
<feature type="domain" description="Protein kinase" evidence="15">
    <location>
        <begin position="240"/>
        <end position="528"/>
    </location>
</feature>
<evidence type="ECO:0000256" key="10">
    <source>
        <dbReference type="ARBA" id="ARBA00023306"/>
    </source>
</evidence>
<feature type="compositionally biased region" description="Basic and acidic residues" evidence="14">
    <location>
        <begin position="92"/>
        <end position="106"/>
    </location>
</feature>
<comment type="catalytic activity">
    <reaction evidence="11">
        <text>L-threonyl-[protein] + ATP = O-phospho-L-threonyl-[protein] + ADP + H(+)</text>
        <dbReference type="Rhea" id="RHEA:46608"/>
        <dbReference type="Rhea" id="RHEA-COMP:11060"/>
        <dbReference type="Rhea" id="RHEA-COMP:11605"/>
        <dbReference type="ChEBI" id="CHEBI:15378"/>
        <dbReference type="ChEBI" id="CHEBI:30013"/>
        <dbReference type="ChEBI" id="CHEBI:30616"/>
        <dbReference type="ChEBI" id="CHEBI:61977"/>
        <dbReference type="ChEBI" id="CHEBI:456216"/>
        <dbReference type="EC" id="2.7.11.22"/>
    </reaction>
</comment>
<dbReference type="PROSITE" id="PS00108">
    <property type="entry name" value="PROTEIN_KINASE_ST"/>
    <property type="match status" value="1"/>
</dbReference>
<dbReference type="Proteomes" id="UP001152759">
    <property type="component" value="Chromosome 1"/>
</dbReference>
<dbReference type="InterPro" id="IPR008271">
    <property type="entry name" value="Ser/Thr_kinase_AS"/>
</dbReference>
<keyword evidence="4" id="KW-0723">Serine/threonine-protein kinase</keyword>
<sequence length="596" mass="67962">MRTERARNESAELKLLKLKEVDLREKLQKKKVDPQKEREQVERDQRRDRILAAEKIRDACKRELEERRKKNYGQEREQDARSLSRSKSRSPNHKESDNDQDRRMETDDAGLVYLSDESRSPLVMEPLPQTSPMLRSPSPMSSQSSSPKSKHNSDNADTHDSDTNTSRSSNSSSTPESSDDQDRNNGRNRNDKNIEGLSPEREHISNDVHANEESEMEILAAESLPPYLPAIQGCRNVEEFDCLNRIEEGTYGVVYRARDKRTNEIVALKRLKMEKEKEGFPITSLREISTLLKAQHPNIVTVREIVVGSNMDKIYIVMDYVEHDLKSLMKTMKSKKQVFLPGEIKCLMEQLLKAVNHLHDNWILHRDLKASNLLLSHKGILKVGDFGLAREYGSPLKQYTPIVVTLWYRAPELLLCTKEYSTKIDMWSVGCIFAEFLTMEPLFQGKNECNQIHKIFEVLGTPNDTIWPGYSQFALCQKVNLPSYPGVSLKAKFAQMISDAGLKLLSDFLTYDPNQRISADAALKSNYFKELPKAIDPSMFPTWPAKSEMGHRKAASPKPPSGGQMYKNMAEDDRFHMGGVANYRSNLGGGGFSLKF</sequence>
<feature type="region of interest" description="Disordered" evidence="14">
    <location>
        <begin position="546"/>
        <end position="566"/>
    </location>
</feature>
<feature type="compositionally biased region" description="Basic and acidic residues" evidence="14">
    <location>
        <begin position="25"/>
        <end position="82"/>
    </location>
</feature>
<evidence type="ECO:0000256" key="3">
    <source>
        <dbReference type="ARBA" id="ARBA00012425"/>
    </source>
</evidence>
<evidence type="ECO:0000256" key="7">
    <source>
        <dbReference type="ARBA" id="ARBA00022741"/>
    </source>
</evidence>
<dbReference type="InterPro" id="IPR000719">
    <property type="entry name" value="Prot_kinase_dom"/>
</dbReference>
<keyword evidence="6" id="KW-0808">Transferase</keyword>
<dbReference type="PROSITE" id="PS50011">
    <property type="entry name" value="PROTEIN_KINASE_DOM"/>
    <property type="match status" value="1"/>
</dbReference>
<dbReference type="CDD" id="cd07843">
    <property type="entry name" value="STKc_CDC2L1"/>
    <property type="match status" value="1"/>
</dbReference>
<dbReference type="PANTHER" id="PTHR24056">
    <property type="entry name" value="CELL DIVISION PROTEIN KINASE"/>
    <property type="match status" value="1"/>
</dbReference>
<evidence type="ECO:0000256" key="12">
    <source>
        <dbReference type="ARBA" id="ARBA00048367"/>
    </source>
</evidence>
<dbReference type="GO" id="GO:0005634">
    <property type="term" value="C:nucleus"/>
    <property type="evidence" value="ECO:0007669"/>
    <property type="project" value="TreeGrafter"/>
</dbReference>
<comment type="cofactor">
    <cofactor evidence="1">
        <name>Mg(2+)</name>
        <dbReference type="ChEBI" id="CHEBI:18420"/>
    </cofactor>
</comment>
<feature type="compositionally biased region" description="Basic and acidic residues" evidence="14">
    <location>
        <begin position="151"/>
        <end position="162"/>
    </location>
</feature>
<comment type="catalytic activity">
    <reaction evidence="12">
        <text>L-seryl-[protein] + ATP = O-phospho-L-seryl-[protein] + ADP + H(+)</text>
        <dbReference type="Rhea" id="RHEA:17989"/>
        <dbReference type="Rhea" id="RHEA-COMP:9863"/>
        <dbReference type="Rhea" id="RHEA-COMP:11604"/>
        <dbReference type="ChEBI" id="CHEBI:15378"/>
        <dbReference type="ChEBI" id="CHEBI:29999"/>
        <dbReference type="ChEBI" id="CHEBI:30616"/>
        <dbReference type="ChEBI" id="CHEBI:83421"/>
        <dbReference type="ChEBI" id="CHEBI:456216"/>
        <dbReference type="EC" id="2.7.11.22"/>
    </reaction>
</comment>
<dbReference type="PANTHER" id="PTHR24056:SF107">
    <property type="entry name" value="CYCLIN-DEPENDENT KINASE 11A-RELATED"/>
    <property type="match status" value="1"/>
</dbReference>
<evidence type="ECO:0000256" key="8">
    <source>
        <dbReference type="ARBA" id="ARBA00022777"/>
    </source>
</evidence>
<dbReference type="Gene3D" id="1.10.510.10">
    <property type="entry name" value="Transferase(Phosphotransferase) domain 1"/>
    <property type="match status" value="1"/>
</dbReference>
<dbReference type="InterPro" id="IPR050108">
    <property type="entry name" value="CDK"/>
</dbReference>
<gene>
    <name evidence="16" type="ORF">BEMITA_LOCUS2160</name>
</gene>
<protein>
    <recommendedName>
        <fullName evidence="3">cyclin-dependent kinase</fullName>
        <ecNumber evidence="3">2.7.11.22</ecNumber>
    </recommendedName>
    <alternativeName>
        <fullName evidence="13">Galactosyltransferase-associated protein kinase p58/GTA</fullName>
    </alternativeName>
</protein>
<organism evidence="16 17">
    <name type="scientific">Bemisia tabaci</name>
    <name type="common">Sweetpotato whitefly</name>
    <name type="synonym">Aleurodes tabaci</name>
    <dbReference type="NCBI Taxonomy" id="7038"/>
    <lineage>
        <taxon>Eukaryota</taxon>
        <taxon>Metazoa</taxon>
        <taxon>Ecdysozoa</taxon>
        <taxon>Arthropoda</taxon>
        <taxon>Hexapoda</taxon>
        <taxon>Insecta</taxon>
        <taxon>Pterygota</taxon>
        <taxon>Neoptera</taxon>
        <taxon>Paraneoptera</taxon>
        <taxon>Hemiptera</taxon>
        <taxon>Sternorrhyncha</taxon>
        <taxon>Aleyrodoidea</taxon>
        <taxon>Aleyrodidae</taxon>
        <taxon>Aleyrodinae</taxon>
        <taxon>Bemisia</taxon>
    </lineage>
</organism>
<dbReference type="GO" id="GO:0007346">
    <property type="term" value="P:regulation of mitotic cell cycle"/>
    <property type="evidence" value="ECO:0007669"/>
    <property type="project" value="TreeGrafter"/>
</dbReference>